<dbReference type="EMBL" id="QDAG01000012">
    <property type="protein sequence ID" value="KAE8126611.1"/>
    <property type="molecule type" value="Genomic_DNA"/>
</dbReference>
<proteinExistence type="predicted"/>
<dbReference type="Proteomes" id="UP000325415">
    <property type="component" value="Unassembled WGS sequence"/>
</dbReference>
<organism evidence="2 3">
    <name type="scientific">Bifidobacterium tibiigranuli</name>
    <dbReference type="NCBI Taxonomy" id="2172043"/>
    <lineage>
        <taxon>Bacteria</taxon>
        <taxon>Bacillati</taxon>
        <taxon>Actinomycetota</taxon>
        <taxon>Actinomycetes</taxon>
        <taxon>Bifidobacteriales</taxon>
        <taxon>Bifidobacteriaceae</taxon>
        <taxon>Bifidobacterium</taxon>
    </lineage>
</organism>
<dbReference type="InterPro" id="IPR016047">
    <property type="entry name" value="M23ase_b-sheet_dom"/>
</dbReference>
<dbReference type="PANTHER" id="PTHR21666:SF270">
    <property type="entry name" value="MUREIN HYDROLASE ACTIVATOR ENVC"/>
    <property type="match status" value="1"/>
</dbReference>
<sequence length="149" mass="16076">MPTAVPAVYSAAPRRCPIRFLWPVKNPEVVRGFDKLEHNWDAGHRGVDLRTETHDELIAPADGVIAFAGIVAGKSVVTIRHGPLTSTFEPAVSNRAVGASVSRGDVFAQVQGESDHCSSECVHWGLKRGKGQYVDPAAMVRGRRIGLLP</sequence>
<reference evidence="2 3" key="1">
    <citation type="submission" date="2018-04" db="EMBL/GenBank/DDBJ databases">
        <authorList>
            <person name="Eckel V.P."/>
            <person name="Vogel R.F."/>
        </authorList>
    </citation>
    <scope>NUCLEOTIDE SEQUENCE [LARGE SCALE GENOMIC DNA]</scope>
    <source>
        <strain evidence="3">TMW 2.1764</strain>
    </source>
</reference>
<protein>
    <submittedName>
        <fullName evidence="2">M23 family peptidase</fullName>
    </submittedName>
</protein>
<dbReference type="InterPro" id="IPR050570">
    <property type="entry name" value="Cell_wall_metabolism_enzyme"/>
</dbReference>
<dbReference type="Pfam" id="PF01551">
    <property type="entry name" value="Peptidase_M23"/>
    <property type="match status" value="1"/>
</dbReference>
<dbReference type="CDD" id="cd12797">
    <property type="entry name" value="M23_peptidase"/>
    <property type="match status" value="1"/>
</dbReference>
<dbReference type="GO" id="GO:0004222">
    <property type="term" value="F:metalloendopeptidase activity"/>
    <property type="evidence" value="ECO:0007669"/>
    <property type="project" value="TreeGrafter"/>
</dbReference>
<keyword evidence="3" id="KW-1185">Reference proteome</keyword>
<evidence type="ECO:0000259" key="1">
    <source>
        <dbReference type="Pfam" id="PF01551"/>
    </source>
</evidence>
<dbReference type="SUPFAM" id="SSF51261">
    <property type="entry name" value="Duplicated hybrid motif"/>
    <property type="match status" value="1"/>
</dbReference>
<gene>
    <name evidence="2" type="ORF">DDE84_10550</name>
</gene>
<name>A0A5N6RW98_9BIFI</name>
<dbReference type="PANTHER" id="PTHR21666">
    <property type="entry name" value="PEPTIDASE-RELATED"/>
    <property type="match status" value="1"/>
</dbReference>
<feature type="domain" description="M23ase beta-sheet core" evidence="1">
    <location>
        <begin position="43"/>
        <end position="136"/>
    </location>
</feature>
<evidence type="ECO:0000313" key="2">
    <source>
        <dbReference type="EMBL" id="KAE8126611.1"/>
    </source>
</evidence>
<dbReference type="InterPro" id="IPR011055">
    <property type="entry name" value="Dup_hybrid_motif"/>
</dbReference>
<dbReference type="Gene3D" id="2.70.70.10">
    <property type="entry name" value="Glucose Permease (Domain IIA)"/>
    <property type="match status" value="1"/>
</dbReference>
<accession>A0A5N6RW98</accession>
<dbReference type="OrthoDB" id="5245088at2"/>
<evidence type="ECO:0000313" key="3">
    <source>
        <dbReference type="Proteomes" id="UP000325415"/>
    </source>
</evidence>
<dbReference type="AlphaFoldDB" id="A0A5N6RW98"/>
<comment type="caution">
    <text evidence="2">The sequence shown here is derived from an EMBL/GenBank/DDBJ whole genome shotgun (WGS) entry which is preliminary data.</text>
</comment>